<keyword evidence="8" id="KW-0624">Polysaccharide degradation</keyword>
<reference evidence="11" key="1">
    <citation type="submission" date="2022-11" db="EMBL/GenBank/DDBJ databases">
        <authorList>
            <person name="Petersen C."/>
        </authorList>
    </citation>
    <scope>NUCLEOTIDE SEQUENCE</scope>
    <source>
        <strain evidence="11">IBT 22155</strain>
    </source>
</reference>
<evidence type="ECO:0000313" key="11">
    <source>
        <dbReference type="EMBL" id="KAJ5139021.1"/>
    </source>
</evidence>
<dbReference type="SMART" id="SM00636">
    <property type="entry name" value="Glyco_18"/>
    <property type="match status" value="1"/>
</dbReference>
<keyword evidence="5" id="KW-0146">Chitin degradation</keyword>
<comment type="caution">
    <text evidence="11">The sequence shown here is derived from an EMBL/GenBank/DDBJ whole genome shotgun (WGS) entry which is preliminary data.</text>
</comment>
<dbReference type="GO" id="GO:0006032">
    <property type="term" value="P:chitin catabolic process"/>
    <property type="evidence" value="ECO:0007669"/>
    <property type="project" value="UniProtKB-KW"/>
</dbReference>
<reference evidence="11" key="2">
    <citation type="journal article" date="2023" name="IMA Fungus">
        <title>Comparative genomic study of the Penicillium genus elucidates a diverse pangenome and 15 lateral gene transfer events.</title>
        <authorList>
            <person name="Petersen C."/>
            <person name="Sorensen T."/>
            <person name="Nielsen M.R."/>
            <person name="Sondergaard T.E."/>
            <person name="Sorensen J.L."/>
            <person name="Fitzpatrick D.A."/>
            <person name="Frisvad J.C."/>
            <person name="Nielsen K.L."/>
        </authorList>
    </citation>
    <scope>NUCLEOTIDE SEQUENCE</scope>
    <source>
        <strain evidence="11">IBT 22155</strain>
    </source>
</reference>
<dbReference type="InterPro" id="IPR029070">
    <property type="entry name" value="Chitinase_insertion_sf"/>
</dbReference>
<evidence type="ECO:0000256" key="9">
    <source>
        <dbReference type="RuleBase" id="RU000489"/>
    </source>
</evidence>
<dbReference type="SUPFAM" id="SSF51445">
    <property type="entry name" value="(Trans)glycosidases"/>
    <property type="match status" value="1"/>
</dbReference>
<dbReference type="PROSITE" id="PS01095">
    <property type="entry name" value="GH18_1"/>
    <property type="match status" value="1"/>
</dbReference>
<dbReference type="PANTHER" id="PTHR11177">
    <property type="entry name" value="CHITINASE"/>
    <property type="match status" value="1"/>
</dbReference>
<comment type="catalytic activity">
    <reaction evidence="1">
        <text>Random endo-hydrolysis of N-acetyl-beta-D-glucosaminide (1-&gt;4)-beta-linkages in chitin and chitodextrins.</text>
        <dbReference type="EC" id="3.2.1.14"/>
    </reaction>
</comment>
<dbReference type="InterPro" id="IPR017853">
    <property type="entry name" value="GH"/>
</dbReference>
<dbReference type="EMBL" id="JAPQKL010000003">
    <property type="protein sequence ID" value="KAJ5139021.1"/>
    <property type="molecule type" value="Genomic_DNA"/>
</dbReference>
<evidence type="ECO:0000256" key="4">
    <source>
        <dbReference type="ARBA" id="ARBA00022801"/>
    </source>
</evidence>
<dbReference type="RefSeq" id="XP_056523670.1">
    <property type="nucleotide sequence ID" value="XM_056664613.1"/>
</dbReference>
<protein>
    <recommendedName>
        <fullName evidence="3">chitinase</fullName>
        <ecNumber evidence="3">3.2.1.14</ecNumber>
    </recommendedName>
</protein>
<dbReference type="PROSITE" id="PS51910">
    <property type="entry name" value="GH18_2"/>
    <property type="match status" value="1"/>
</dbReference>
<dbReference type="Gene3D" id="3.10.50.10">
    <property type="match status" value="1"/>
</dbReference>
<keyword evidence="7 9" id="KW-0326">Glycosidase</keyword>
<dbReference type="Proteomes" id="UP001149079">
    <property type="component" value="Unassembled WGS sequence"/>
</dbReference>
<evidence type="ECO:0000259" key="10">
    <source>
        <dbReference type="PROSITE" id="PS51910"/>
    </source>
</evidence>
<keyword evidence="6" id="KW-0119">Carbohydrate metabolism</keyword>
<evidence type="ECO:0000313" key="12">
    <source>
        <dbReference type="Proteomes" id="UP001149079"/>
    </source>
</evidence>
<dbReference type="GO" id="GO:0000272">
    <property type="term" value="P:polysaccharide catabolic process"/>
    <property type="evidence" value="ECO:0007669"/>
    <property type="project" value="UniProtKB-KW"/>
</dbReference>
<name>A0A9W9L657_9EURO</name>
<dbReference type="GO" id="GO:0008061">
    <property type="term" value="F:chitin binding"/>
    <property type="evidence" value="ECO:0007669"/>
    <property type="project" value="InterPro"/>
</dbReference>
<dbReference type="InterPro" id="IPR001579">
    <property type="entry name" value="Glyco_hydro_18_chit_AS"/>
</dbReference>
<accession>A0A9W9L657</accession>
<dbReference type="GO" id="GO:0008843">
    <property type="term" value="F:endochitinase activity"/>
    <property type="evidence" value="ECO:0007669"/>
    <property type="project" value="UniProtKB-EC"/>
</dbReference>
<dbReference type="GeneID" id="81403783"/>
<keyword evidence="4 9" id="KW-0378">Hydrolase</keyword>
<evidence type="ECO:0000256" key="2">
    <source>
        <dbReference type="ARBA" id="ARBA00008682"/>
    </source>
</evidence>
<dbReference type="InterPro" id="IPR011583">
    <property type="entry name" value="Chitinase_II/V-like_cat"/>
</dbReference>
<dbReference type="EC" id="3.2.1.14" evidence="3"/>
<dbReference type="PANTHER" id="PTHR11177:SF333">
    <property type="entry name" value="CHITINASE"/>
    <property type="match status" value="1"/>
</dbReference>
<feature type="domain" description="GH18" evidence="10">
    <location>
        <begin position="33"/>
        <end position="387"/>
    </location>
</feature>
<evidence type="ECO:0000256" key="3">
    <source>
        <dbReference type="ARBA" id="ARBA00012729"/>
    </source>
</evidence>
<evidence type="ECO:0000256" key="5">
    <source>
        <dbReference type="ARBA" id="ARBA00023024"/>
    </source>
</evidence>
<evidence type="ECO:0000256" key="1">
    <source>
        <dbReference type="ARBA" id="ARBA00000822"/>
    </source>
</evidence>
<dbReference type="InterPro" id="IPR050314">
    <property type="entry name" value="Glycosyl_Hydrlase_18"/>
</dbReference>
<dbReference type="AlphaFoldDB" id="A0A9W9L657"/>
<sequence>MVTFFLVYRVSVERLRNLTFSHSTCDKKTSTLDRVVGYYEAWSARRSCNAFWPEQIPMGVYTHINFAFAAIDPVTFEVRPDQTQDLALLKRVTDLKTLDPDLKVLIALGGWTFNDPGPTQTTFSDIARSKKNQQKFFKSLLNFLSTYNLDGVDLDWEYPEADDRNGRPEDFANFPTFMANLKSALDGSGGRNELSITLPASYWYLQHFDIVKLEPHVSFFNIMSYDLHGKWDLGNQWTGEYLNAHTNLTEIDKAMELLWRNKIDSSKVVMGLAFYARAYTLVDSGCVKPGCLFASGANEGNCSREVGILLNSEIDTIVNDKDLTPTFYEDAAVEVLHWDDQWLSYDDSKTLKLKVDYAREQCLGGVMVWAISHDTKDAKYSKALGGVSERTQKTLPGIFQEEYADIEPEDPYMTKVENHAQCRWSNCGDYCPAGWLMMTRDDDWSTTANEIMLDDTACTSPHARRLCCPPGEKAPKCGFYSFRGGKCDGSCPSGYREVGSLTRGCRRGYQAACCTMEDDTKKLLNATRLYDNCDWATSPECNSGKCTFGGSAWPTEFVTSTTGSGADFCDIDYDKSYWDDDISFWRYVFQKRKYCCDISDKNSTWGTCTWRDDIETYGTTGKTCMSGCKSNEIKVALEGGEECIGNGGGAKAYCCTGTYKASQKVLVPSLAEYENDLAAWVKDPVCGASGGLSKRQQSVLKDTHWLAVLHIAQKLIRGGATGSDTKTMTYTKDMWDKYLTDKWENLSSDNIIAWTNDEDRNPDAHEYSPQEWASEIMCSLDEYNGILADDYMDPGKVCVLACPVANNKRSVRSKDGLVIRNIRQSAAVLSSTETAEGQPNWGFIVERIIDGSMPFFYEMVIYTNRGENIIEMVWELPGEEYREYQDDRWAVFHFHFEHLADRDGIMRPGIYAINAFHAQAFENEHPRARVDGNRRQTLNTRAEILRCETQNESNAETLFWYPGDIPNASMPDDLPTWAQRLTRFGNYLWDEDMITAEAFTAANRGQLTTSEYETGDPTCPLREEFGWNGYDRSQPFTPDGQILTQPNN</sequence>
<dbReference type="SUPFAM" id="SSF54556">
    <property type="entry name" value="Chitinase insertion domain"/>
    <property type="match status" value="1"/>
</dbReference>
<dbReference type="Pfam" id="PF00704">
    <property type="entry name" value="Glyco_hydro_18"/>
    <property type="match status" value="1"/>
</dbReference>
<evidence type="ECO:0000256" key="7">
    <source>
        <dbReference type="ARBA" id="ARBA00023295"/>
    </source>
</evidence>
<dbReference type="Gene3D" id="3.20.20.80">
    <property type="entry name" value="Glycosidases"/>
    <property type="match status" value="1"/>
</dbReference>
<keyword evidence="12" id="KW-1185">Reference proteome</keyword>
<evidence type="ECO:0000256" key="8">
    <source>
        <dbReference type="ARBA" id="ARBA00023326"/>
    </source>
</evidence>
<dbReference type="OrthoDB" id="73875at2759"/>
<dbReference type="InterPro" id="IPR001223">
    <property type="entry name" value="Glyco_hydro18_cat"/>
</dbReference>
<proteinExistence type="inferred from homology"/>
<organism evidence="11 12">
    <name type="scientific">Penicillium bovifimosum</name>
    <dbReference type="NCBI Taxonomy" id="126998"/>
    <lineage>
        <taxon>Eukaryota</taxon>
        <taxon>Fungi</taxon>
        <taxon>Dikarya</taxon>
        <taxon>Ascomycota</taxon>
        <taxon>Pezizomycotina</taxon>
        <taxon>Eurotiomycetes</taxon>
        <taxon>Eurotiomycetidae</taxon>
        <taxon>Eurotiales</taxon>
        <taxon>Aspergillaceae</taxon>
        <taxon>Penicillium</taxon>
    </lineage>
</organism>
<evidence type="ECO:0000256" key="6">
    <source>
        <dbReference type="ARBA" id="ARBA00023277"/>
    </source>
</evidence>
<comment type="similarity">
    <text evidence="2">Belongs to the glycosyl hydrolase 18 family. Chitinase class V subfamily.</text>
</comment>
<gene>
    <name evidence="11" type="ORF">N7515_003869</name>
</gene>